<keyword evidence="9" id="KW-0482">Metalloprotease</keyword>
<dbReference type="PROSITE" id="PS00758">
    <property type="entry name" value="ARGE_DAPE_CPG2_1"/>
    <property type="match status" value="1"/>
</dbReference>
<comment type="catalytic activity">
    <reaction evidence="1">
        <text>Release of the N-terminal residue from a tripeptide.</text>
        <dbReference type="EC" id="3.4.11.4"/>
    </reaction>
</comment>
<dbReference type="Pfam" id="PF01546">
    <property type="entry name" value="Peptidase_M20"/>
    <property type="match status" value="1"/>
</dbReference>
<evidence type="ECO:0000256" key="9">
    <source>
        <dbReference type="ARBA" id="ARBA00023049"/>
    </source>
</evidence>
<organism evidence="12 13">
    <name type="scientific">Candidatus Onthovivens merdipullorum</name>
    <dbReference type="NCBI Taxonomy" id="2840889"/>
    <lineage>
        <taxon>Bacteria</taxon>
        <taxon>Bacillati</taxon>
        <taxon>Bacillota</taxon>
        <taxon>Bacilli</taxon>
        <taxon>Bacillales</taxon>
        <taxon>Candidatus Onthovivens</taxon>
    </lineage>
</organism>
<dbReference type="NCBIfam" id="TIGR01882">
    <property type="entry name" value="peptidase-T"/>
    <property type="match status" value="1"/>
</dbReference>
<dbReference type="InterPro" id="IPR002933">
    <property type="entry name" value="Peptidase_M20"/>
</dbReference>
<keyword evidence="5" id="KW-0645">Protease</keyword>
<feature type="domain" description="Peptidase M20 dimerisation" evidence="11">
    <location>
        <begin position="201"/>
        <end position="301"/>
    </location>
</feature>
<dbReference type="GO" id="GO:0005829">
    <property type="term" value="C:cytosol"/>
    <property type="evidence" value="ECO:0007669"/>
    <property type="project" value="TreeGrafter"/>
</dbReference>
<evidence type="ECO:0000256" key="7">
    <source>
        <dbReference type="ARBA" id="ARBA00022801"/>
    </source>
</evidence>
<keyword evidence="8" id="KW-0862">Zinc</keyword>
<dbReference type="EC" id="3.4.11.4" evidence="10"/>
<evidence type="ECO:0000313" key="13">
    <source>
        <dbReference type="Proteomes" id="UP000823613"/>
    </source>
</evidence>
<evidence type="ECO:0000313" key="12">
    <source>
        <dbReference type="EMBL" id="MBO8427781.1"/>
    </source>
</evidence>
<evidence type="ECO:0000256" key="8">
    <source>
        <dbReference type="ARBA" id="ARBA00022833"/>
    </source>
</evidence>
<dbReference type="EMBL" id="JADIMY010000086">
    <property type="protein sequence ID" value="MBO8427781.1"/>
    <property type="molecule type" value="Genomic_DNA"/>
</dbReference>
<evidence type="ECO:0000256" key="5">
    <source>
        <dbReference type="ARBA" id="ARBA00022670"/>
    </source>
</evidence>
<dbReference type="InterPro" id="IPR001261">
    <property type="entry name" value="ArgE/DapE_CS"/>
</dbReference>
<dbReference type="GO" id="GO:0006518">
    <property type="term" value="P:peptide metabolic process"/>
    <property type="evidence" value="ECO:0007669"/>
    <property type="project" value="InterPro"/>
</dbReference>
<comment type="cofactor">
    <cofactor evidence="2">
        <name>Zn(2+)</name>
        <dbReference type="ChEBI" id="CHEBI:29105"/>
    </cofactor>
</comment>
<name>A0A9D9DIE0_9BACL</name>
<dbReference type="GO" id="GO:0006508">
    <property type="term" value="P:proteolysis"/>
    <property type="evidence" value="ECO:0007669"/>
    <property type="project" value="UniProtKB-UniRule"/>
</dbReference>
<dbReference type="GO" id="GO:0045148">
    <property type="term" value="F:tripeptide aminopeptidase activity"/>
    <property type="evidence" value="ECO:0007669"/>
    <property type="project" value="UniProtKB-UniRule"/>
</dbReference>
<proteinExistence type="inferred from homology"/>
<dbReference type="InterPro" id="IPR011650">
    <property type="entry name" value="Peptidase_M20_dimer"/>
</dbReference>
<sequence length="399" mass="44979">MNILERFKKYIAIDTMSDDNSNSIPSTNTQLEFGKILVNDLKEIGLDNAYQDEYGYIYGKIDVQKEKTIGLIAHMDTSSAFKGGVKNTLLIKNYEGQEVTLESNDKLNIEGFPVLHDVIGDDLLFTDGKHLLGGDDKAGIVIIFEILQYFLKHKEELNYNLAICFTVDEEIGRGPLKFETKKMGADVAFTLDGESIYEANIENFNASKAEVIIEGINVHPGSAKDLMVNSILCAMEFNNLLPKDMIPEKTSDHEGFIHLEEIKGDVNKTTLSYIIRDHDEKLLEMKKEMLIKAKDEILKRHPKAKISLSIVDEYKNMFNYFLSHREAIDLINKAYLISNKKLSYTPIRGGTDGATITYMGLPCPNLGVGDFNPHGKYEFVSITQMGEMVNIVKNLLKLK</sequence>
<evidence type="ECO:0000256" key="1">
    <source>
        <dbReference type="ARBA" id="ARBA00000870"/>
    </source>
</evidence>
<accession>A0A9D9DIE0</accession>
<reference evidence="12" key="1">
    <citation type="submission" date="2020-10" db="EMBL/GenBank/DDBJ databases">
        <authorList>
            <person name="Gilroy R."/>
        </authorList>
    </citation>
    <scope>NUCLEOTIDE SEQUENCE</scope>
    <source>
        <strain evidence="12">11159</strain>
    </source>
</reference>
<dbReference type="NCBIfam" id="NF003976">
    <property type="entry name" value="PRK05469.1"/>
    <property type="match status" value="1"/>
</dbReference>
<evidence type="ECO:0000256" key="10">
    <source>
        <dbReference type="NCBIfam" id="TIGR01882"/>
    </source>
</evidence>
<dbReference type="PANTHER" id="PTHR42994">
    <property type="entry name" value="PEPTIDASE T"/>
    <property type="match status" value="1"/>
</dbReference>
<dbReference type="Proteomes" id="UP000823613">
    <property type="component" value="Unassembled WGS sequence"/>
</dbReference>
<dbReference type="Gene3D" id="3.30.70.360">
    <property type="match status" value="1"/>
</dbReference>
<evidence type="ECO:0000256" key="2">
    <source>
        <dbReference type="ARBA" id="ARBA00001947"/>
    </source>
</evidence>
<keyword evidence="4 12" id="KW-0031">Aminopeptidase</keyword>
<dbReference type="SUPFAM" id="SSF55031">
    <property type="entry name" value="Bacterial exopeptidase dimerisation domain"/>
    <property type="match status" value="1"/>
</dbReference>
<dbReference type="InterPro" id="IPR036264">
    <property type="entry name" value="Bact_exopeptidase_dim_dom"/>
</dbReference>
<comment type="similarity">
    <text evidence="3">Belongs to the peptidase M20B family.</text>
</comment>
<dbReference type="InterPro" id="IPR010161">
    <property type="entry name" value="Peptidase_M20B"/>
</dbReference>
<reference evidence="12" key="2">
    <citation type="journal article" date="2021" name="PeerJ">
        <title>Extensive microbial diversity within the chicken gut microbiome revealed by metagenomics and culture.</title>
        <authorList>
            <person name="Gilroy R."/>
            <person name="Ravi A."/>
            <person name="Getino M."/>
            <person name="Pursley I."/>
            <person name="Horton D.L."/>
            <person name="Alikhan N.F."/>
            <person name="Baker D."/>
            <person name="Gharbi K."/>
            <person name="Hall N."/>
            <person name="Watson M."/>
            <person name="Adriaenssens E.M."/>
            <person name="Foster-Nyarko E."/>
            <person name="Jarju S."/>
            <person name="Secka A."/>
            <person name="Antonio M."/>
            <person name="Oren A."/>
            <person name="Chaudhuri R.R."/>
            <person name="La Ragione R."/>
            <person name="Hildebrand F."/>
            <person name="Pallen M.J."/>
        </authorList>
    </citation>
    <scope>NUCLEOTIDE SEQUENCE</scope>
    <source>
        <strain evidence="12">11159</strain>
    </source>
</reference>
<gene>
    <name evidence="12" type="primary">pepT</name>
    <name evidence="12" type="ORF">IAC58_04440</name>
</gene>
<keyword evidence="7 12" id="KW-0378">Hydrolase</keyword>
<dbReference type="Pfam" id="PF07687">
    <property type="entry name" value="M20_dimer"/>
    <property type="match status" value="1"/>
</dbReference>
<evidence type="ECO:0000259" key="11">
    <source>
        <dbReference type="Pfam" id="PF07687"/>
    </source>
</evidence>
<keyword evidence="6" id="KW-0479">Metal-binding</keyword>
<evidence type="ECO:0000256" key="3">
    <source>
        <dbReference type="ARBA" id="ARBA00009692"/>
    </source>
</evidence>
<dbReference type="GO" id="GO:0008237">
    <property type="term" value="F:metallopeptidase activity"/>
    <property type="evidence" value="ECO:0007669"/>
    <property type="project" value="UniProtKB-KW"/>
</dbReference>
<dbReference type="SUPFAM" id="SSF53187">
    <property type="entry name" value="Zn-dependent exopeptidases"/>
    <property type="match status" value="1"/>
</dbReference>
<dbReference type="Gene3D" id="3.40.630.10">
    <property type="entry name" value="Zn peptidases"/>
    <property type="match status" value="1"/>
</dbReference>
<evidence type="ECO:0000256" key="6">
    <source>
        <dbReference type="ARBA" id="ARBA00022723"/>
    </source>
</evidence>
<comment type="caution">
    <text evidence="12">The sequence shown here is derived from an EMBL/GenBank/DDBJ whole genome shotgun (WGS) entry which is preliminary data.</text>
</comment>
<dbReference type="AlphaFoldDB" id="A0A9D9DIE0"/>
<evidence type="ECO:0000256" key="4">
    <source>
        <dbReference type="ARBA" id="ARBA00022438"/>
    </source>
</evidence>
<protein>
    <recommendedName>
        <fullName evidence="10">Peptidase T</fullName>
        <ecNumber evidence="10">3.4.11.4</ecNumber>
    </recommendedName>
</protein>
<dbReference type="PANTHER" id="PTHR42994:SF1">
    <property type="entry name" value="PEPTIDASE T"/>
    <property type="match status" value="1"/>
</dbReference>
<dbReference type="GO" id="GO:0008270">
    <property type="term" value="F:zinc ion binding"/>
    <property type="evidence" value="ECO:0007669"/>
    <property type="project" value="InterPro"/>
</dbReference>
<dbReference type="NCBIfam" id="NF009920">
    <property type="entry name" value="PRK13381.1"/>
    <property type="match status" value="1"/>
</dbReference>